<evidence type="ECO:0000256" key="1">
    <source>
        <dbReference type="ARBA" id="ARBA00001946"/>
    </source>
</evidence>
<dbReference type="SMART" id="SM00484">
    <property type="entry name" value="XPGI"/>
    <property type="match status" value="1"/>
</dbReference>
<evidence type="ECO:0000256" key="7">
    <source>
        <dbReference type="ARBA" id="ARBA00022763"/>
    </source>
</evidence>
<keyword evidence="7" id="KW-0227">DNA damage</keyword>
<dbReference type="OrthoDB" id="31113at2759"/>
<evidence type="ECO:0000256" key="5">
    <source>
        <dbReference type="ARBA" id="ARBA00022723"/>
    </source>
</evidence>
<protein>
    <recommendedName>
        <fullName evidence="18">XPG N-terminal domain-containing protein</fullName>
    </recommendedName>
</protein>
<keyword evidence="2" id="KW-0597">Phosphoprotein</keyword>
<dbReference type="InterPro" id="IPR006084">
    <property type="entry name" value="XPG/Rad2"/>
</dbReference>
<dbReference type="InterPro" id="IPR008918">
    <property type="entry name" value="HhH2"/>
</dbReference>
<dbReference type="Pfam" id="PF00867">
    <property type="entry name" value="XPG_I"/>
    <property type="match status" value="1"/>
</dbReference>
<evidence type="ECO:0000313" key="17">
    <source>
        <dbReference type="EMBL" id="CDS06177.1"/>
    </source>
</evidence>
<dbReference type="CDD" id="cd09907">
    <property type="entry name" value="H3TH_FEN1-Euk"/>
    <property type="match status" value="1"/>
</dbReference>
<dbReference type="SUPFAM" id="SSF88723">
    <property type="entry name" value="PIN domain-like"/>
    <property type="match status" value="1"/>
</dbReference>
<keyword evidence="4" id="KW-0540">Nuclease</keyword>
<dbReference type="SUPFAM" id="SSF47807">
    <property type="entry name" value="5' to 3' exonuclease, C-terminal subdomain"/>
    <property type="match status" value="1"/>
</dbReference>
<evidence type="ECO:0000259" key="16">
    <source>
        <dbReference type="SMART" id="SM00485"/>
    </source>
</evidence>
<evidence type="ECO:0000256" key="10">
    <source>
        <dbReference type="ARBA" id="ARBA00022842"/>
    </source>
</evidence>
<evidence type="ECO:0000256" key="3">
    <source>
        <dbReference type="ARBA" id="ARBA00022705"/>
    </source>
</evidence>
<evidence type="ECO:0000256" key="11">
    <source>
        <dbReference type="ARBA" id="ARBA00023128"/>
    </source>
</evidence>
<feature type="domain" description="XPG-I" evidence="15">
    <location>
        <begin position="268"/>
        <end position="340"/>
    </location>
</feature>
<organism evidence="17">
    <name type="scientific">Lichtheimia ramosa</name>
    <dbReference type="NCBI Taxonomy" id="688394"/>
    <lineage>
        <taxon>Eukaryota</taxon>
        <taxon>Fungi</taxon>
        <taxon>Fungi incertae sedis</taxon>
        <taxon>Mucoromycota</taxon>
        <taxon>Mucoromycotina</taxon>
        <taxon>Mucoromycetes</taxon>
        <taxon>Mucorales</taxon>
        <taxon>Lichtheimiaceae</taxon>
        <taxon>Lichtheimia</taxon>
    </lineage>
</organism>
<dbReference type="PANTHER" id="PTHR11081">
    <property type="entry name" value="FLAP ENDONUCLEASE FAMILY MEMBER"/>
    <property type="match status" value="1"/>
</dbReference>
<dbReference type="Gene3D" id="1.10.150.20">
    <property type="entry name" value="5' to 3' exonuclease, C-terminal subdomain"/>
    <property type="match status" value="1"/>
</dbReference>
<keyword evidence="9" id="KW-0269">Exonuclease</keyword>
<proteinExistence type="inferred from homology"/>
<evidence type="ECO:0000256" key="12">
    <source>
        <dbReference type="ARBA" id="ARBA00023204"/>
    </source>
</evidence>
<keyword evidence="13" id="KW-0539">Nucleus</keyword>
<keyword evidence="10" id="KW-0460">Magnesium</keyword>
<evidence type="ECO:0008006" key="18">
    <source>
        <dbReference type="Google" id="ProtNLM"/>
    </source>
</evidence>
<dbReference type="InterPro" id="IPR036279">
    <property type="entry name" value="5-3_exonuclease_C_sf"/>
</dbReference>
<evidence type="ECO:0000256" key="2">
    <source>
        <dbReference type="ARBA" id="ARBA00022553"/>
    </source>
</evidence>
<dbReference type="GO" id="GO:0003677">
    <property type="term" value="F:DNA binding"/>
    <property type="evidence" value="ECO:0007669"/>
    <property type="project" value="InterPro"/>
</dbReference>
<evidence type="ECO:0000256" key="6">
    <source>
        <dbReference type="ARBA" id="ARBA00022759"/>
    </source>
</evidence>
<dbReference type="AlphaFoldDB" id="A0A077WHS8"/>
<evidence type="ECO:0000256" key="8">
    <source>
        <dbReference type="ARBA" id="ARBA00022801"/>
    </source>
</evidence>
<dbReference type="GO" id="GO:0017108">
    <property type="term" value="F:5'-flap endonuclease activity"/>
    <property type="evidence" value="ECO:0007669"/>
    <property type="project" value="TreeGrafter"/>
</dbReference>
<keyword evidence="8" id="KW-0378">Hydrolase</keyword>
<evidence type="ECO:0000256" key="14">
    <source>
        <dbReference type="ARBA" id="ARBA00034726"/>
    </source>
</evidence>
<gene>
    <name evidence="17" type="ORF">LRAMOSA08705</name>
</gene>
<evidence type="ECO:0000256" key="9">
    <source>
        <dbReference type="ARBA" id="ARBA00022839"/>
    </source>
</evidence>
<dbReference type="SMART" id="SM00485">
    <property type="entry name" value="XPGN"/>
    <property type="match status" value="1"/>
</dbReference>
<dbReference type="InterPro" id="IPR029060">
    <property type="entry name" value="PIN-like_dom_sf"/>
</dbReference>
<dbReference type="GO" id="GO:0006281">
    <property type="term" value="P:DNA repair"/>
    <property type="evidence" value="ECO:0007669"/>
    <property type="project" value="UniProtKB-KW"/>
</dbReference>
<keyword evidence="5" id="KW-0479">Metal-binding</keyword>
<dbReference type="SMART" id="SM00279">
    <property type="entry name" value="HhH2"/>
    <property type="match status" value="1"/>
</dbReference>
<dbReference type="GO" id="GO:0008409">
    <property type="term" value="F:5'-3' exonuclease activity"/>
    <property type="evidence" value="ECO:0007669"/>
    <property type="project" value="TreeGrafter"/>
</dbReference>
<feature type="domain" description="XPG N-terminal" evidence="16">
    <location>
        <begin position="1"/>
        <end position="96"/>
    </location>
</feature>
<dbReference type="EMBL" id="LK023319">
    <property type="protein sequence ID" value="CDS06177.1"/>
    <property type="molecule type" value="Genomic_DNA"/>
</dbReference>
<comment type="similarity">
    <text evidence="14">Belongs to the XPG/RAD2 endonuclease family. FEN1 subfamily.</text>
</comment>
<dbReference type="PANTHER" id="PTHR11081:SF9">
    <property type="entry name" value="FLAP ENDONUCLEASE 1"/>
    <property type="match status" value="1"/>
</dbReference>
<evidence type="ECO:0000256" key="4">
    <source>
        <dbReference type="ARBA" id="ARBA00022722"/>
    </source>
</evidence>
<dbReference type="Gene3D" id="3.40.50.1010">
    <property type="entry name" value="5'-nuclease"/>
    <property type="match status" value="2"/>
</dbReference>
<keyword evidence="6" id="KW-0255">Endonuclease</keyword>
<reference evidence="17" key="1">
    <citation type="journal article" date="2014" name="Genome Announc.">
        <title>De novo whole-genome sequence and genome annotation of Lichtheimia ramosa.</title>
        <authorList>
            <person name="Linde J."/>
            <person name="Schwartze V."/>
            <person name="Binder U."/>
            <person name="Lass-Florl C."/>
            <person name="Voigt K."/>
            <person name="Horn F."/>
        </authorList>
    </citation>
    <scope>NUCLEOTIDE SEQUENCE</scope>
    <source>
        <strain evidence="17">JMRC FSU:6197</strain>
    </source>
</reference>
<dbReference type="FunFam" id="1.10.150.20:FF:000009">
    <property type="entry name" value="Flap endonuclease 1"/>
    <property type="match status" value="1"/>
</dbReference>
<keyword evidence="12" id="KW-0234">DNA repair</keyword>
<keyword evidence="3" id="KW-0235">DNA replication</keyword>
<keyword evidence="11" id="KW-0496">Mitochondrion</keyword>
<dbReference type="InterPro" id="IPR006086">
    <property type="entry name" value="XPG-I_dom"/>
</dbReference>
<comment type="cofactor">
    <cofactor evidence="1">
        <name>Mg(2+)</name>
        <dbReference type="ChEBI" id="CHEBI:18420"/>
    </cofactor>
</comment>
<dbReference type="GO" id="GO:0046872">
    <property type="term" value="F:metal ion binding"/>
    <property type="evidence" value="ECO:0007669"/>
    <property type="project" value="UniProtKB-KW"/>
</dbReference>
<dbReference type="InterPro" id="IPR006085">
    <property type="entry name" value="XPG_DNA_repair_N"/>
</dbReference>
<evidence type="ECO:0000256" key="13">
    <source>
        <dbReference type="ARBA" id="ARBA00023242"/>
    </source>
</evidence>
<dbReference type="PRINTS" id="PR00853">
    <property type="entry name" value="XPGRADSUPER"/>
</dbReference>
<dbReference type="Pfam" id="PF00752">
    <property type="entry name" value="XPG_N"/>
    <property type="match status" value="1"/>
</dbReference>
<accession>A0A077WHS8</accession>
<evidence type="ECO:0000259" key="15">
    <source>
        <dbReference type="SMART" id="SM00484"/>
    </source>
</evidence>
<name>A0A077WHS8_9FUNG</name>
<dbReference type="GO" id="GO:0006260">
    <property type="term" value="P:DNA replication"/>
    <property type="evidence" value="ECO:0007669"/>
    <property type="project" value="UniProtKB-KW"/>
</dbReference>
<sequence length="477" mass="54600">MGVHGLTGLLRRYAPSSLKTISASTLAHQSIAFDASCHLNKFVYGDEPHPRRHIYGFYSMARFCQLVGIKPIFVFDGSVRIKAKEYGHARRKRQRRKVLHSLSYERDRSQRLALWEDVADSYRDISDAAAARILDELGDTLDELEETTTSILNKRQQEELQHSSDQVIEQHVKEDVAAEERIEHKLALIARDLRTAMMTADDTERYTSTVRNLSKQEHQLMSCLIRERIHSAASVLRHVKDANVHMMGSLEKRSIRITQDMRDECIEFLRGIGFVCLTIENHEAEAMCARLTKEGRSNATVTEDMDTLVFGDAPILRYFFARTRPILQVDPLVARHEMGLTRDQFIDLCILCGTDFSATIHGIGPIRAYDMIRRYGSIERVLENLSSKYVPDVNFDYLLAREVFNSLPPIPTDDASYNPAPVDDNTIAKYTNHYDIDRQQVEIKLETMLFQQQQQHHSIIPEESNVFGPDPFGTAKD</sequence>